<evidence type="ECO:0000313" key="4">
    <source>
        <dbReference type="EMBL" id="GAA4153614.1"/>
    </source>
</evidence>
<protein>
    <recommendedName>
        <fullName evidence="3">Tyr recombinase domain-containing protein</fullName>
    </recommendedName>
</protein>
<dbReference type="PROSITE" id="PS51898">
    <property type="entry name" value="TYR_RECOMBINASE"/>
    <property type="match status" value="1"/>
</dbReference>
<accession>A0ABP7ZD05</accession>
<reference evidence="4" key="1">
    <citation type="journal article" date="2014" name="Int. J. Syst. Evol. Microbiol.">
        <title>Complete genome of a new Firmicutes species belonging to the dominant human colonic microbiota ('Ruminococcus bicirculans') reveals two chromosomes and a selective capacity to utilize plant glucans.</title>
        <authorList>
            <consortium name="NISC Comparative Sequencing Program"/>
            <person name="Wegmann U."/>
            <person name="Louis P."/>
            <person name="Goesmann A."/>
            <person name="Henrissat B."/>
            <person name="Duncan S.H."/>
            <person name="Flint H.J."/>
        </authorList>
    </citation>
    <scope>NUCLEOTIDE SEQUENCE</scope>
    <source>
        <strain evidence="4">JCM 17590</strain>
    </source>
</reference>
<keyword evidence="5" id="KW-1185">Reference proteome</keyword>
<evidence type="ECO:0000256" key="1">
    <source>
        <dbReference type="ARBA" id="ARBA00023125"/>
    </source>
</evidence>
<keyword evidence="1" id="KW-0238">DNA-binding</keyword>
<dbReference type="RefSeq" id="WP_344789708.1">
    <property type="nucleotide sequence ID" value="NZ_BAABBV010000001.1"/>
</dbReference>
<feature type="domain" description="Tyr recombinase" evidence="3">
    <location>
        <begin position="251"/>
        <end position="461"/>
    </location>
</feature>
<evidence type="ECO:0000313" key="5">
    <source>
        <dbReference type="Proteomes" id="UP001415169"/>
    </source>
</evidence>
<gene>
    <name evidence="4" type="ORF">GCM10022286_00230</name>
</gene>
<dbReference type="InterPro" id="IPR010998">
    <property type="entry name" value="Integrase_recombinase_N"/>
</dbReference>
<dbReference type="EMBL" id="BAABBV010000001">
    <property type="protein sequence ID" value="GAA4153614.1"/>
    <property type="molecule type" value="Genomic_DNA"/>
</dbReference>
<dbReference type="InterPro" id="IPR011010">
    <property type="entry name" value="DNA_brk_join_enz"/>
</dbReference>
<dbReference type="InterPro" id="IPR013762">
    <property type="entry name" value="Integrase-like_cat_sf"/>
</dbReference>
<organism evidence="4 5">
    <name type="scientific">Gryllotalpicola daejeonensis</name>
    <dbReference type="NCBI Taxonomy" id="993087"/>
    <lineage>
        <taxon>Bacteria</taxon>
        <taxon>Bacillati</taxon>
        <taxon>Actinomycetota</taxon>
        <taxon>Actinomycetes</taxon>
        <taxon>Micrococcales</taxon>
        <taxon>Microbacteriaceae</taxon>
        <taxon>Gryllotalpicola</taxon>
    </lineage>
</organism>
<dbReference type="Pfam" id="PF00589">
    <property type="entry name" value="Phage_integrase"/>
    <property type="match status" value="1"/>
</dbReference>
<reference evidence="4" key="2">
    <citation type="submission" date="2023-12" db="EMBL/GenBank/DDBJ databases">
        <authorList>
            <person name="Sun Q."/>
            <person name="Inoue M."/>
        </authorList>
    </citation>
    <scope>NUCLEOTIDE SEQUENCE</scope>
    <source>
        <strain evidence="4">JCM 17590</strain>
    </source>
</reference>
<name>A0ABP7ZD05_9MICO</name>
<evidence type="ECO:0000256" key="2">
    <source>
        <dbReference type="ARBA" id="ARBA00023172"/>
    </source>
</evidence>
<dbReference type="Gene3D" id="1.10.150.130">
    <property type="match status" value="1"/>
</dbReference>
<comment type="caution">
    <text evidence="4">The sequence shown here is derived from an EMBL/GenBank/DDBJ whole genome shotgun (WGS) entry which is preliminary data.</text>
</comment>
<dbReference type="InterPro" id="IPR002104">
    <property type="entry name" value="Integrase_catalytic"/>
</dbReference>
<dbReference type="Gene3D" id="1.10.443.10">
    <property type="entry name" value="Intergrase catalytic core"/>
    <property type="match status" value="1"/>
</dbReference>
<dbReference type="CDD" id="cd00397">
    <property type="entry name" value="DNA_BRE_C"/>
    <property type="match status" value="1"/>
</dbReference>
<dbReference type="SUPFAM" id="SSF56349">
    <property type="entry name" value="DNA breaking-rejoining enzymes"/>
    <property type="match status" value="1"/>
</dbReference>
<proteinExistence type="predicted"/>
<sequence>MARPKNAPGTFGKINTTLVKLAVPPDVDLLKGIEAPVQVLGWLREHPEAVVKIASAALRKNRKVTKTFEAETRVTPELGGKPFKVTAWGEGSESAAEVALRAKLAKSGFLRRQPGRRDGSTALTPESTIADLMRVYEERVIDDPHNAKRWKEATKRIKREAVALIRERIGKLELVETRASSIDTFLTALRDEEREHDRKECQIVLKDAFFLAIRLDAVSPGNNPTVAQEPPLRRSKEEIQGGVVWMDVDQVQQVRLDLRRYDVERIGKAGPKPTPKFRALFDVLIATATRVNEALAIRKRDILFDDEGRMLIWINGTIAVNESTRKLFRQDSTKTGREKVVILPQATAELLTAQLETIADKPDDWLVFGTKTGQPDQEGNVRRGLETRSQLLANVGNDGVQLRTNGKSQFHLHATRSTAATHVARSTSIEKAAGLLAHDGLGSIHHYTPAEMPTADESILDAMEALLPALPELTSTGDE</sequence>
<keyword evidence="2" id="KW-0233">DNA recombination</keyword>
<evidence type="ECO:0000259" key="3">
    <source>
        <dbReference type="PROSITE" id="PS51898"/>
    </source>
</evidence>
<dbReference type="Proteomes" id="UP001415169">
    <property type="component" value="Unassembled WGS sequence"/>
</dbReference>